<accession>A0A2H0U5P3</accession>
<feature type="transmembrane region" description="Helical" evidence="1">
    <location>
        <begin position="34"/>
        <end position="54"/>
    </location>
</feature>
<dbReference type="EMBL" id="PFBQ01000037">
    <property type="protein sequence ID" value="PIR80815.1"/>
    <property type="molecule type" value="Genomic_DNA"/>
</dbReference>
<name>A0A2H0U5P3_9BACT</name>
<dbReference type="AlphaFoldDB" id="A0A2H0U5P3"/>
<evidence type="ECO:0000256" key="1">
    <source>
        <dbReference type="SAM" id="Phobius"/>
    </source>
</evidence>
<sequence length="181" mass="20678">MLENNPIPIIIVSATLYGITMKVADLLNEHGLKWFKGSAIFFGVLWGVFGSLLVLGDKNIANIILAMNIAFIIRNRLDFINHQIASTIIIISFLFFSTFNPALFAVFFIIFLIFGSLKDYVGDILKKKSIAATFNEAMLYYPIPTFIYCLIYGNWIIFWAFFIYTVSYDSVKHIAKKRGFE</sequence>
<dbReference type="Proteomes" id="UP000229128">
    <property type="component" value="Unassembled WGS sequence"/>
</dbReference>
<gene>
    <name evidence="2" type="ORF">COU24_02050</name>
</gene>
<evidence type="ECO:0000313" key="2">
    <source>
        <dbReference type="EMBL" id="PIR80815.1"/>
    </source>
</evidence>
<keyword evidence="1" id="KW-0472">Membrane</keyword>
<keyword evidence="1" id="KW-1133">Transmembrane helix</keyword>
<feature type="transmembrane region" description="Helical" evidence="1">
    <location>
        <begin position="6"/>
        <end position="27"/>
    </location>
</feature>
<organism evidence="2 3">
    <name type="scientific">Candidatus Kuenenbacteria bacterium CG10_big_fil_rev_8_21_14_0_10_39_14</name>
    <dbReference type="NCBI Taxonomy" id="1974619"/>
    <lineage>
        <taxon>Bacteria</taxon>
        <taxon>Candidatus Kueneniibacteriota</taxon>
    </lineage>
</organism>
<protein>
    <submittedName>
        <fullName evidence="2">Uncharacterized protein</fullName>
    </submittedName>
</protein>
<proteinExistence type="predicted"/>
<keyword evidence="1" id="KW-0812">Transmembrane</keyword>
<evidence type="ECO:0000313" key="3">
    <source>
        <dbReference type="Proteomes" id="UP000229128"/>
    </source>
</evidence>
<feature type="transmembrane region" description="Helical" evidence="1">
    <location>
        <begin position="89"/>
        <end position="114"/>
    </location>
</feature>
<reference evidence="3" key="1">
    <citation type="submission" date="2017-09" db="EMBL/GenBank/DDBJ databases">
        <title>Depth-based differentiation of microbial function through sediment-hosted aquifers and enrichment of novel symbionts in the deep terrestrial subsurface.</title>
        <authorList>
            <person name="Probst A.J."/>
            <person name="Ladd B."/>
            <person name="Jarett J.K."/>
            <person name="Geller-Mcgrath D.E."/>
            <person name="Sieber C.M.K."/>
            <person name="Emerson J.B."/>
            <person name="Anantharaman K."/>
            <person name="Thomas B.C."/>
            <person name="Malmstrom R."/>
            <person name="Stieglmeier M."/>
            <person name="Klingl A."/>
            <person name="Woyke T."/>
            <person name="Ryan C.M."/>
            <person name="Banfield J.F."/>
        </authorList>
    </citation>
    <scope>NUCLEOTIDE SEQUENCE [LARGE SCALE GENOMIC DNA]</scope>
</reference>
<feature type="transmembrane region" description="Helical" evidence="1">
    <location>
        <begin position="145"/>
        <end position="168"/>
    </location>
</feature>
<comment type="caution">
    <text evidence="2">The sequence shown here is derived from an EMBL/GenBank/DDBJ whole genome shotgun (WGS) entry which is preliminary data.</text>
</comment>